<dbReference type="Gene3D" id="3.40.50.2300">
    <property type="match status" value="1"/>
</dbReference>
<dbReference type="InterPro" id="IPR001610">
    <property type="entry name" value="PAC"/>
</dbReference>
<dbReference type="Pfam" id="PF00072">
    <property type="entry name" value="Response_reg"/>
    <property type="match status" value="1"/>
</dbReference>
<dbReference type="InterPro" id="IPR004358">
    <property type="entry name" value="Sig_transdc_His_kin-like_C"/>
</dbReference>
<feature type="domain" description="PAC" evidence="12">
    <location>
        <begin position="340"/>
        <end position="391"/>
    </location>
</feature>
<dbReference type="InterPro" id="IPR003660">
    <property type="entry name" value="HAMP_dom"/>
</dbReference>
<dbReference type="InterPro" id="IPR005467">
    <property type="entry name" value="His_kinase_dom"/>
</dbReference>
<dbReference type="Gene3D" id="1.10.287.130">
    <property type="match status" value="1"/>
</dbReference>
<dbReference type="CDD" id="cd17546">
    <property type="entry name" value="REC_hyHK_CKI1_RcsC-like"/>
    <property type="match status" value="1"/>
</dbReference>
<evidence type="ECO:0000313" key="15">
    <source>
        <dbReference type="Proteomes" id="UP000603434"/>
    </source>
</evidence>
<dbReference type="SMART" id="SM00304">
    <property type="entry name" value="HAMP"/>
    <property type="match status" value="1"/>
</dbReference>
<name>A0A8J6NXG8_9BACT</name>
<dbReference type="SUPFAM" id="SSF158472">
    <property type="entry name" value="HAMP domain-like"/>
    <property type="match status" value="1"/>
</dbReference>
<evidence type="ECO:0000256" key="5">
    <source>
        <dbReference type="ARBA" id="ARBA00022679"/>
    </source>
</evidence>
<feature type="domain" description="Histidine kinase" evidence="9">
    <location>
        <begin position="787"/>
        <end position="1003"/>
    </location>
</feature>
<dbReference type="Pfam" id="PF08447">
    <property type="entry name" value="PAS_3"/>
    <property type="match status" value="2"/>
</dbReference>
<keyword evidence="8" id="KW-0472">Membrane</keyword>
<feature type="domain" description="PAS" evidence="11">
    <location>
        <begin position="392"/>
        <end position="462"/>
    </location>
</feature>
<evidence type="ECO:0000259" key="13">
    <source>
        <dbReference type="PROSITE" id="PS50885"/>
    </source>
</evidence>
<dbReference type="Gene3D" id="6.10.340.10">
    <property type="match status" value="1"/>
</dbReference>
<evidence type="ECO:0000256" key="6">
    <source>
        <dbReference type="ARBA" id="ARBA00022777"/>
    </source>
</evidence>
<comment type="subcellular location">
    <subcellularLocation>
        <location evidence="2">Membrane</location>
    </subcellularLocation>
</comment>
<evidence type="ECO:0000259" key="10">
    <source>
        <dbReference type="PROSITE" id="PS50110"/>
    </source>
</evidence>
<dbReference type="PANTHER" id="PTHR43304">
    <property type="entry name" value="PHYTOCHROME-LIKE PROTEIN CPH1"/>
    <property type="match status" value="1"/>
</dbReference>
<feature type="domain" description="PAC" evidence="12">
    <location>
        <begin position="722"/>
        <end position="774"/>
    </location>
</feature>
<dbReference type="InterPro" id="IPR035965">
    <property type="entry name" value="PAS-like_dom_sf"/>
</dbReference>
<dbReference type="InterPro" id="IPR001789">
    <property type="entry name" value="Sig_transdc_resp-reg_receiver"/>
</dbReference>
<dbReference type="CDD" id="cd00130">
    <property type="entry name" value="PAS"/>
    <property type="match status" value="1"/>
</dbReference>
<dbReference type="InterPro" id="IPR011006">
    <property type="entry name" value="CheY-like_superfamily"/>
</dbReference>
<dbReference type="CDD" id="cd00082">
    <property type="entry name" value="HisKA"/>
    <property type="match status" value="1"/>
</dbReference>
<feature type="transmembrane region" description="Helical" evidence="8">
    <location>
        <begin position="170"/>
        <end position="191"/>
    </location>
</feature>
<keyword evidence="8" id="KW-1133">Transmembrane helix</keyword>
<dbReference type="InterPro" id="IPR003661">
    <property type="entry name" value="HisK_dim/P_dom"/>
</dbReference>
<dbReference type="Pfam" id="PF02518">
    <property type="entry name" value="HATPase_c"/>
    <property type="match status" value="1"/>
</dbReference>
<evidence type="ECO:0000259" key="11">
    <source>
        <dbReference type="PROSITE" id="PS50112"/>
    </source>
</evidence>
<keyword evidence="8" id="KW-0812">Transmembrane</keyword>
<dbReference type="InterPro" id="IPR013655">
    <property type="entry name" value="PAS_fold_3"/>
</dbReference>
<accession>A0A8J6NXG8</accession>
<dbReference type="SMART" id="SM00086">
    <property type="entry name" value="PAC"/>
    <property type="match status" value="3"/>
</dbReference>
<dbReference type="InterPro" id="IPR013656">
    <property type="entry name" value="PAS_4"/>
</dbReference>
<dbReference type="PRINTS" id="PR00344">
    <property type="entry name" value="BCTRLSENSOR"/>
</dbReference>
<dbReference type="PROSITE" id="PS50113">
    <property type="entry name" value="PAC"/>
    <property type="match status" value="3"/>
</dbReference>
<dbReference type="PROSITE" id="PS50112">
    <property type="entry name" value="PAS"/>
    <property type="match status" value="1"/>
</dbReference>
<dbReference type="PANTHER" id="PTHR43304:SF1">
    <property type="entry name" value="PAC DOMAIN-CONTAINING PROTEIN"/>
    <property type="match status" value="1"/>
</dbReference>
<proteinExistence type="predicted"/>
<dbReference type="Pfam" id="PF00672">
    <property type="entry name" value="HAMP"/>
    <property type="match status" value="1"/>
</dbReference>
<evidence type="ECO:0000313" key="14">
    <source>
        <dbReference type="EMBL" id="MBC8362563.1"/>
    </source>
</evidence>
<gene>
    <name evidence="14" type="ORF">H8E23_14350</name>
</gene>
<dbReference type="NCBIfam" id="TIGR00229">
    <property type="entry name" value="sensory_box"/>
    <property type="match status" value="2"/>
</dbReference>
<dbReference type="EC" id="2.7.13.3" evidence="3"/>
<evidence type="ECO:0000259" key="12">
    <source>
        <dbReference type="PROSITE" id="PS50113"/>
    </source>
</evidence>
<keyword evidence="5" id="KW-0808">Transferase</keyword>
<evidence type="ECO:0000259" key="9">
    <source>
        <dbReference type="PROSITE" id="PS50109"/>
    </source>
</evidence>
<dbReference type="PROSITE" id="PS50110">
    <property type="entry name" value="RESPONSE_REGULATORY"/>
    <property type="match status" value="1"/>
</dbReference>
<comment type="caution">
    <text evidence="14">The sequence shown here is derived from an EMBL/GenBank/DDBJ whole genome shotgun (WGS) entry which is preliminary data.</text>
</comment>
<dbReference type="PROSITE" id="PS50109">
    <property type="entry name" value="HIS_KIN"/>
    <property type="match status" value="1"/>
</dbReference>
<dbReference type="Gene3D" id="3.30.565.10">
    <property type="entry name" value="Histidine kinase-like ATPase, C-terminal domain"/>
    <property type="match status" value="1"/>
</dbReference>
<feature type="domain" description="HAMP" evidence="13">
    <location>
        <begin position="192"/>
        <end position="244"/>
    </location>
</feature>
<dbReference type="InterPro" id="IPR000014">
    <property type="entry name" value="PAS"/>
</dbReference>
<protein>
    <recommendedName>
        <fullName evidence="3">histidine kinase</fullName>
        <ecNumber evidence="3">2.7.13.3</ecNumber>
    </recommendedName>
</protein>
<dbReference type="EMBL" id="JACNJH010000203">
    <property type="protein sequence ID" value="MBC8362563.1"/>
    <property type="molecule type" value="Genomic_DNA"/>
</dbReference>
<dbReference type="AlphaFoldDB" id="A0A8J6NXG8"/>
<dbReference type="InterPro" id="IPR036097">
    <property type="entry name" value="HisK_dim/P_sf"/>
</dbReference>
<dbReference type="Proteomes" id="UP000603434">
    <property type="component" value="Unassembled WGS sequence"/>
</dbReference>
<dbReference type="InterPro" id="IPR052162">
    <property type="entry name" value="Sensor_kinase/Photoreceptor"/>
</dbReference>
<dbReference type="Gene3D" id="3.30.450.20">
    <property type="entry name" value="PAS domain"/>
    <property type="match status" value="4"/>
</dbReference>
<dbReference type="SUPFAM" id="SSF47384">
    <property type="entry name" value="Homodimeric domain of signal transducing histidine kinase"/>
    <property type="match status" value="1"/>
</dbReference>
<dbReference type="SMART" id="SM00091">
    <property type="entry name" value="PAS"/>
    <property type="match status" value="3"/>
</dbReference>
<evidence type="ECO:0000256" key="7">
    <source>
        <dbReference type="PROSITE-ProRule" id="PRU00169"/>
    </source>
</evidence>
<sequence>MKIKTKLKLIIFFSILILAGILSANLFWQQQIERQSKQLALVMELNHAIFNKDRIRDEYFLYHEARSKEQFLLIHEKIGGLLERMSAAFAGAEEMTGLGKMTGLHAKIGHFFDQLVRIDESLVGHAAAQELRERIVSQMLVNADQQYRNGLKLLKAANEKTVHQNNLTHLYSNIVFGLLVLLIVFFAVIIIRNITWPLIRLHEGTEIIASGNLDYKTNIKTNDEIGQLSTAFDAMTENLREITILRDELSKEIEKRKQTEAALRESERILNETGKMAKVGGWEFDVDTLQQTWTEEVYRIHEVDLPYSPDVKKGINFYHPESRPQIEKAVQRAIDHGEPFDLELGFITAKDNHLWVRAKGEAVQKEGKTLKVFGTFQDITKRRQAEEALKESEQKYRHLVESTADWIWACDLEGRQTFANKAPKGMLGYEVHEIIGVLGDSLMHPEDAKRMQKWFNKSVEEKKGWKNSILRWKHKDGSIKFLESTARPILDSEGNLTGFIGIDRDITERRQIEEALRESEERFKAQYQGTPNPTFTWKKQGEDFVLIDFNDAARAITDGKAGEFVGRKATELYSGRQELLRDLRRCYDQRDVIRREIRSEHFVPGRLVVVTFAFVPPDLVLVHLEDITDRRQAEEEQVKLQVQLSNALEIAHLGHWEYDVVSDLFTFNDHFYKIFRTTAEQLGGYTMSSAEYARRFVHPDDMHIVEEETRKAIEATDPHFSRQLEHRLLYADGTVGHITVRFFIVKDAHGRTVKTYGVNQDITERKKMEEELLRAQKLESVGLLAGGIAHNFNNILTTILGNVSLAKIQVTPEGEIFEMLSEAETASLRARTLTRQLLTFAKGGAPVKETASIKEILKESPSFVLRGSKSRCEFSIAEDLWPAEIDVGQMSQVINNIVINANQAMPEGGIIQVAAENLIIEDRHGLPVKPGRYIKISITDQGVGIAEKHLLNIFDPYFTTKQEGSGLGLATTYSIIKKHDGHITVESQLGAGTTFHIHLPASDEAVLEKEEVKLITGQGRILVMDDEAPLRKTVRRMLNNLGYESEFAKDGAEAIRMYKEAQESEKPYDAVLLDLTIPGGMGGKEAIKKLLEIDPEVKAIVFSGYSDDPVLANFQEYGFKGMMPKPFESLSLGKVLHEVLKGEKE</sequence>
<dbReference type="CDD" id="cd06225">
    <property type="entry name" value="HAMP"/>
    <property type="match status" value="1"/>
</dbReference>
<evidence type="ECO:0000256" key="2">
    <source>
        <dbReference type="ARBA" id="ARBA00004370"/>
    </source>
</evidence>
<dbReference type="SMART" id="SM00388">
    <property type="entry name" value="HisKA"/>
    <property type="match status" value="1"/>
</dbReference>
<dbReference type="SUPFAM" id="SSF55874">
    <property type="entry name" value="ATPase domain of HSP90 chaperone/DNA topoisomerase II/histidine kinase"/>
    <property type="match status" value="1"/>
</dbReference>
<dbReference type="SMART" id="SM00387">
    <property type="entry name" value="HATPase_c"/>
    <property type="match status" value="1"/>
</dbReference>
<feature type="domain" description="PAC" evidence="12">
    <location>
        <begin position="463"/>
        <end position="518"/>
    </location>
</feature>
<organism evidence="14 15">
    <name type="scientific">Candidatus Desulfatibia profunda</name>
    <dbReference type="NCBI Taxonomy" id="2841695"/>
    <lineage>
        <taxon>Bacteria</taxon>
        <taxon>Pseudomonadati</taxon>
        <taxon>Thermodesulfobacteriota</taxon>
        <taxon>Desulfobacteria</taxon>
        <taxon>Desulfobacterales</taxon>
        <taxon>Desulfobacterales incertae sedis</taxon>
        <taxon>Candidatus Desulfatibia</taxon>
    </lineage>
</organism>
<dbReference type="PROSITE" id="PS50885">
    <property type="entry name" value="HAMP"/>
    <property type="match status" value="1"/>
</dbReference>
<evidence type="ECO:0000256" key="4">
    <source>
        <dbReference type="ARBA" id="ARBA00022553"/>
    </source>
</evidence>
<evidence type="ECO:0000256" key="3">
    <source>
        <dbReference type="ARBA" id="ARBA00012438"/>
    </source>
</evidence>
<dbReference type="SUPFAM" id="SSF55785">
    <property type="entry name" value="PYP-like sensor domain (PAS domain)"/>
    <property type="match status" value="4"/>
</dbReference>
<keyword evidence="6" id="KW-0418">Kinase</keyword>
<feature type="domain" description="Response regulatory" evidence="10">
    <location>
        <begin position="1020"/>
        <end position="1140"/>
    </location>
</feature>
<dbReference type="InterPro" id="IPR003594">
    <property type="entry name" value="HATPase_dom"/>
</dbReference>
<dbReference type="GO" id="GO:0000155">
    <property type="term" value="F:phosphorelay sensor kinase activity"/>
    <property type="evidence" value="ECO:0007669"/>
    <property type="project" value="InterPro"/>
</dbReference>
<dbReference type="GO" id="GO:0016020">
    <property type="term" value="C:membrane"/>
    <property type="evidence" value="ECO:0007669"/>
    <property type="project" value="UniProtKB-SubCell"/>
</dbReference>
<evidence type="ECO:0000256" key="8">
    <source>
        <dbReference type="SAM" id="Phobius"/>
    </source>
</evidence>
<dbReference type="InterPro" id="IPR036890">
    <property type="entry name" value="HATPase_C_sf"/>
</dbReference>
<feature type="modified residue" description="4-aspartylphosphate" evidence="7">
    <location>
        <position position="1074"/>
    </location>
</feature>
<dbReference type="SUPFAM" id="SSF52172">
    <property type="entry name" value="CheY-like"/>
    <property type="match status" value="1"/>
</dbReference>
<dbReference type="Gene3D" id="2.10.70.100">
    <property type="match status" value="1"/>
</dbReference>
<dbReference type="InterPro" id="IPR000700">
    <property type="entry name" value="PAS-assoc_C"/>
</dbReference>
<reference evidence="14 15" key="1">
    <citation type="submission" date="2020-08" db="EMBL/GenBank/DDBJ databases">
        <title>Bridging the membrane lipid divide: bacteria of the FCB group superphylum have the potential to synthesize archaeal ether lipids.</title>
        <authorList>
            <person name="Villanueva L."/>
            <person name="Von Meijenfeldt F.A.B."/>
            <person name="Westbye A.B."/>
            <person name="Yadav S."/>
            <person name="Hopmans E.C."/>
            <person name="Dutilh B.E."/>
            <person name="Sinninghe Damste J.S."/>
        </authorList>
    </citation>
    <scope>NUCLEOTIDE SEQUENCE [LARGE SCALE GENOMIC DNA]</scope>
    <source>
        <strain evidence="14">NIOZ-UU30</strain>
    </source>
</reference>
<dbReference type="SMART" id="SM00448">
    <property type="entry name" value="REC"/>
    <property type="match status" value="1"/>
</dbReference>
<comment type="catalytic activity">
    <reaction evidence="1">
        <text>ATP + protein L-histidine = ADP + protein N-phospho-L-histidine.</text>
        <dbReference type="EC" id="2.7.13.3"/>
    </reaction>
</comment>
<keyword evidence="4 7" id="KW-0597">Phosphoprotein</keyword>
<dbReference type="Pfam" id="PF08448">
    <property type="entry name" value="PAS_4"/>
    <property type="match status" value="2"/>
</dbReference>
<evidence type="ECO:0000256" key="1">
    <source>
        <dbReference type="ARBA" id="ARBA00000085"/>
    </source>
</evidence>